<dbReference type="Pfam" id="PF04718">
    <property type="entry name" value="ATP-synt_G"/>
    <property type="match status" value="1"/>
</dbReference>
<dbReference type="PANTHER" id="PTHR12386">
    <property type="entry name" value="ATP SYNTHASE SUBUNIT"/>
    <property type="match status" value="1"/>
</dbReference>
<accession>A0A8C2M9Q8</accession>
<proteinExistence type="inferred from homology"/>
<dbReference type="GO" id="GO:0015078">
    <property type="term" value="F:proton transmembrane transporter activity"/>
    <property type="evidence" value="ECO:0007669"/>
    <property type="project" value="UniProtKB-UniRule"/>
</dbReference>
<evidence type="ECO:0000256" key="8">
    <source>
        <dbReference type="ARBA" id="ARBA00023136"/>
    </source>
</evidence>
<evidence type="ECO:0000256" key="4">
    <source>
        <dbReference type="ARBA" id="ARBA00022547"/>
    </source>
</evidence>
<keyword evidence="5 10" id="KW-0375">Hydrogen ion transport</keyword>
<evidence type="ECO:0000313" key="12">
    <source>
        <dbReference type="Proteomes" id="UP000694386"/>
    </source>
</evidence>
<dbReference type="PIRSF" id="PIRSF017835">
    <property type="entry name" value="ATP-synth_g_mitoch_animal"/>
    <property type="match status" value="1"/>
</dbReference>
<keyword evidence="3 10" id="KW-0813">Transport</keyword>
<sequence length="92" mass="10368">MVKFVLSTTVTYSNLRLATFWHYAKVELVSPTPDEFPEAIQSVKIIQSAKTGSFKQLTVKEAMLNGLVATELWMWFYIGEIIGKSGFVGYDV</sequence>
<comment type="subcellular location">
    <subcellularLocation>
        <location evidence="1">Mitochondrion membrane</location>
    </subcellularLocation>
</comment>
<evidence type="ECO:0000256" key="7">
    <source>
        <dbReference type="ARBA" id="ARBA00023128"/>
    </source>
</evidence>
<comment type="function">
    <text evidence="10">Subunit g, of the mitochondrial membrane ATP synthase complex (F(1)F(0) ATP synthase or Complex V) that produces ATP from ADP in the presence of a proton gradient across the membrane which is generated by electron transport complexes of the respiratory chain. ATP synthase complex consist of a soluble F(1) head domain - the catalytic core - and a membrane F(1) domain - the membrane proton channel. These two domains are linked by a central stalk rotating inside the F(1) region and a stationary peripheral stalk. During catalysis, ATP synthesis in the catalytic domain of F(1) is coupled via a rotary mechanism of the central stalk subunits to proton translocation. In vivo, can only synthesize ATP although its ATP hydrolase activity can be activated artificially in vitro. Part of the complex F(0) domain.</text>
</comment>
<name>A0A8C2M9Q8_CRIGR</name>
<evidence type="ECO:0000256" key="9">
    <source>
        <dbReference type="ARBA" id="ARBA00023310"/>
    </source>
</evidence>
<evidence type="ECO:0000256" key="2">
    <source>
        <dbReference type="ARBA" id="ARBA00005699"/>
    </source>
</evidence>
<evidence type="ECO:0000256" key="10">
    <source>
        <dbReference type="PIRNR" id="PIRNR017835"/>
    </source>
</evidence>
<dbReference type="GO" id="GO:0031966">
    <property type="term" value="C:mitochondrial membrane"/>
    <property type="evidence" value="ECO:0007669"/>
    <property type="project" value="UniProtKB-SubCell"/>
</dbReference>
<dbReference type="Ensembl" id="ENSCGRT00001018995.1">
    <property type="protein sequence ID" value="ENSCGRP00001014757.1"/>
    <property type="gene ID" value="ENSCGRG00001015559.1"/>
</dbReference>
<keyword evidence="7 10" id="KW-0496">Mitochondrion</keyword>
<dbReference type="InterPro" id="IPR006808">
    <property type="entry name" value="ATP_synth_F0_gsu_mt"/>
</dbReference>
<organism evidence="11 12">
    <name type="scientific">Cricetulus griseus</name>
    <name type="common">Chinese hamster</name>
    <name type="synonym">Cricetulus barabensis griseus</name>
    <dbReference type="NCBI Taxonomy" id="10029"/>
    <lineage>
        <taxon>Eukaryota</taxon>
        <taxon>Metazoa</taxon>
        <taxon>Chordata</taxon>
        <taxon>Craniata</taxon>
        <taxon>Vertebrata</taxon>
        <taxon>Euteleostomi</taxon>
        <taxon>Mammalia</taxon>
        <taxon>Eutheria</taxon>
        <taxon>Euarchontoglires</taxon>
        <taxon>Glires</taxon>
        <taxon>Rodentia</taxon>
        <taxon>Myomorpha</taxon>
        <taxon>Muroidea</taxon>
        <taxon>Cricetidae</taxon>
        <taxon>Cricetinae</taxon>
        <taxon>Cricetulus</taxon>
    </lineage>
</organism>
<dbReference type="GO" id="GO:0045259">
    <property type="term" value="C:proton-transporting ATP synthase complex"/>
    <property type="evidence" value="ECO:0007669"/>
    <property type="project" value="UniProtKB-UniRule"/>
</dbReference>
<reference evidence="11" key="1">
    <citation type="submission" date="2025-08" db="UniProtKB">
        <authorList>
            <consortium name="Ensembl"/>
        </authorList>
    </citation>
    <scope>IDENTIFICATION</scope>
</reference>
<evidence type="ECO:0000256" key="3">
    <source>
        <dbReference type="ARBA" id="ARBA00022448"/>
    </source>
</evidence>
<dbReference type="Proteomes" id="UP000694386">
    <property type="component" value="Unplaced"/>
</dbReference>
<keyword evidence="8 10" id="KW-0472">Membrane</keyword>
<evidence type="ECO:0000256" key="5">
    <source>
        <dbReference type="ARBA" id="ARBA00022781"/>
    </source>
</evidence>
<keyword evidence="9 10" id="KW-0066">ATP synthesis</keyword>
<keyword evidence="6 10" id="KW-0406">Ion transport</keyword>
<evidence type="ECO:0000313" key="11">
    <source>
        <dbReference type="Ensembl" id="ENSCGRP00001014757.1"/>
    </source>
</evidence>
<protein>
    <recommendedName>
        <fullName evidence="10">ATP synthase F(0) complex subunit g, mitochondrial</fullName>
        <shortName evidence="10">ATPase subunit g</shortName>
    </recommendedName>
</protein>
<evidence type="ECO:0000256" key="6">
    <source>
        <dbReference type="ARBA" id="ARBA00023065"/>
    </source>
</evidence>
<dbReference type="AlphaFoldDB" id="A0A8C2M9Q8"/>
<evidence type="ECO:0000256" key="1">
    <source>
        <dbReference type="ARBA" id="ARBA00004325"/>
    </source>
</evidence>
<keyword evidence="4 10" id="KW-0138">CF(0)</keyword>
<comment type="similarity">
    <text evidence="2 10">Belongs to the ATPase g subunit family.</text>
</comment>
<dbReference type="InterPro" id="IPR016702">
    <property type="entry name" value="ATP5MG_metazoa"/>
</dbReference>
<dbReference type="GO" id="GO:0015986">
    <property type="term" value="P:proton motive force-driven ATP synthesis"/>
    <property type="evidence" value="ECO:0007669"/>
    <property type="project" value="UniProtKB-UniRule"/>
</dbReference>
<reference evidence="11" key="2">
    <citation type="submission" date="2025-09" db="UniProtKB">
        <authorList>
            <consortium name="Ensembl"/>
        </authorList>
    </citation>
    <scope>IDENTIFICATION</scope>
</reference>